<dbReference type="PROSITE" id="PS00107">
    <property type="entry name" value="PROTEIN_KINASE_ATP"/>
    <property type="match status" value="1"/>
</dbReference>
<evidence type="ECO:0000256" key="19">
    <source>
        <dbReference type="RuleBase" id="RU000304"/>
    </source>
</evidence>
<dbReference type="Gene3D" id="1.10.238.10">
    <property type="entry name" value="EF-hand"/>
    <property type="match status" value="2"/>
</dbReference>
<dbReference type="FunFam" id="3.30.200.20:FF:000315">
    <property type="entry name" value="Calcium-dependent protein kinase 3"/>
    <property type="match status" value="1"/>
</dbReference>
<evidence type="ECO:0000256" key="13">
    <source>
        <dbReference type="ARBA" id="ARBA00047899"/>
    </source>
</evidence>
<dbReference type="PROSITE" id="PS50222">
    <property type="entry name" value="EF_HAND_2"/>
    <property type="match status" value="3"/>
</dbReference>
<dbReference type="EC" id="2.7.11.1" evidence="3"/>
<reference evidence="22 23" key="1">
    <citation type="submission" date="2016-11" db="EMBL/GenBank/DDBJ databases">
        <title>The macronuclear genome of Stentor coeruleus: a giant cell with tiny introns.</title>
        <authorList>
            <person name="Slabodnick M."/>
            <person name="Ruby J.G."/>
            <person name="Reiff S.B."/>
            <person name="Swart E.C."/>
            <person name="Gosai S."/>
            <person name="Prabakaran S."/>
            <person name="Witkowska E."/>
            <person name="Larue G.E."/>
            <person name="Fisher S."/>
            <person name="Freeman R.M."/>
            <person name="Gunawardena J."/>
            <person name="Chu W."/>
            <person name="Stover N.A."/>
            <person name="Gregory B.D."/>
            <person name="Nowacki M."/>
            <person name="Derisi J."/>
            <person name="Roy S.W."/>
            <person name="Marshall W.F."/>
            <person name="Sood P."/>
        </authorList>
    </citation>
    <scope>NUCLEOTIDE SEQUENCE [LARGE SCALE GENOMIC DNA]</scope>
    <source>
        <strain evidence="22">WM001</strain>
    </source>
</reference>
<dbReference type="PANTHER" id="PTHR24350">
    <property type="entry name" value="SERINE/THREONINE-PROTEIN KINASE IAL-RELATED"/>
    <property type="match status" value="1"/>
</dbReference>
<evidence type="ECO:0000313" key="22">
    <source>
        <dbReference type="EMBL" id="OMJ74350.1"/>
    </source>
</evidence>
<comment type="similarity">
    <text evidence="12">Belongs to the protein kinase superfamily. Ser/Thr protein kinase family. CDPK subfamily.</text>
</comment>
<evidence type="ECO:0000256" key="8">
    <source>
        <dbReference type="ARBA" id="ARBA00022741"/>
    </source>
</evidence>
<keyword evidence="23" id="KW-1185">Reference proteome</keyword>
<dbReference type="Gene3D" id="1.10.510.10">
    <property type="entry name" value="Transferase(Phosphotransferase) domain 1"/>
    <property type="match status" value="1"/>
</dbReference>
<proteinExistence type="inferred from homology"/>
<feature type="cross-link" description="Glycyl lysine isopeptide (Lys-Gly) (interchain with G-Cter in SUMO2)" evidence="17">
    <location>
        <position position="167"/>
    </location>
</feature>
<protein>
    <recommendedName>
        <fullName evidence="3">non-specific serine/threonine protein kinase</fullName>
        <ecNumber evidence="3">2.7.11.1</ecNumber>
    </recommendedName>
</protein>
<dbReference type="GO" id="GO:0005524">
    <property type="term" value="F:ATP binding"/>
    <property type="evidence" value="ECO:0007669"/>
    <property type="project" value="UniProtKB-UniRule"/>
</dbReference>
<evidence type="ECO:0000256" key="12">
    <source>
        <dbReference type="ARBA" id="ARBA00024334"/>
    </source>
</evidence>
<dbReference type="InterPro" id="IPR000719">
    <property type="entry name" value="Prot_kinase_dom"/>
</dbReference>
<dbReference type="InterPro" id="IPR011009">
    <property type="entry name" value="Kinase-like_dom_sf"/>
</dbReference>
<sequence length="481" mass="55233">MGCGLSQSVNSKKPVLKTQAAKVISPGMFSRIASFSSLKDYAIENRIGGGAFSDVMLCIHRPSSQFRAMKIIYKSKLCTQQIDRNNMLKEFELMRELDHPNILKCFEIFEDADKIYLITEYCEGGNLHDKLEKESVLSENCASQIMFQIFSALAYCHEKGIIHRDIKLDNIFLESQNGFRCKIGDFGSSCICDNDVGTTGCFGTSYYIAPEMLKSTYNNKVDVWSCGILLYVISTGKFPYSGKTAKVIKRQIMQSPPEVNRSVLPFSSALLVDFLHNVLEPNPRERFSAEKALVHPWVVNYRRKSFRSSGFYLDISRLTRPKSKLQLAVSMYIISYLFKNSEVEGLKQYFTMLDKDNDGQLIREDFENEFLKKFNPEQAEELIQVLFDNFDLNNNKAIDYTEFLLAFLDSKKYLSDDMIKNFFYTFDRDHDGFISLDDLQGVVGSLNTEWNQYTRISGVTYNHKHINSDQFIELVNLSTNN</sequence>
<dbReference type="Pfam" id="PF00069">
    <property type="entry name" value="Pkinase"/>
    <property type="match status" value="1"/>
</dbReference>
<dbReference type="SMART" id="SM00220">
    <property type="entry name" value="S_TKc"/>
    <property type="match status" value="1"/>
</dbReference>
<dbReference type="InterPro" id="IPR017441">
    <property type="entry name" value="Protein_kinase_ATP_BS"/>
</dbReference>
<keyword evidence="10" id="KW-0106">Calcium</keyword>
<dbReference type="Proteomes" id="UP000187209">
    <property type="component" value="Unassembled WGS sequence"/>
</dbReference>
<dbReference type="InterPro" id="IPR030616">
    <property type="entry name" value="Aur-like"/>
</dbReference>
<feature type="domain" description="Protein kinase" evidence="20">
    <location>
        <begin position="41"/>
        <end position="298"/>
    </location>
</feature>
<dbReference type="GO" id="GO:0005509">
    <property type="term" value="F:calcium ion binding"/>
    <property type="evidence" value="ECO:0007669"/>
    <property type="project" value="InterPro"/>
</dbReference>
<dbReference type="SMART" id="SM00054">
    <property type="entry name" value="EFh"/>
    <property type="match status" value="3"/>
</dbReference>
<evidence type="ECO:0000256" key="9">
    <source>
        <dbReference type="ARBA" id="ARBA00022777"/>
    </source>
</evidence>
<evidence type="ECO:0000313" key="23">
    <source>
        <dbReference type="Proteomes" id="UP000187209"/>
    </source>
</evidence>
<dbReference type="OrthoDB" id="541276at2759"/>
<dbReference type="AlphaFoldDB" id="A0A1R2BCG9"/>
<dbReference type="GO" id="GO:0004674">
    <property type="term" value="F:protein serine/threonine kinase activity"/>
    <property type="evidence" value="ECO:0007669"/>
    <property type="project" value="UniProtKB-KW"/>
</dbReference>
<keyword evidence="8 16" id="KW-0547">Nucleotide-binding</keyword>
<evidence type="ECO:0000259" key="21">
    <source>
        <dbReference type="PROSITE" id="PS50222"/>
    </source>
</evidence>
<feature type="domain" description="EF-hand" evidence="21">
    <location>
        <begin position="378"/>
        <end position="413"/>
    </location>
</feature>
<evidence type="ECO:0000256" key="11">
    <source>
        <dbReference type="ARBA" id="ARBA00022840"/>
    </source>
</evidence>
<dbReference type="InterPro" id="IPR011992">
    <property type="entry name" value="EF-hand-dom_pair"/>
</dbReference>
<evidence type="ECO:0000259" key="20">
    <source>
        <dbReference type="PROSITE" id="PS50011"/>
    </source>
</evidence>
<dbReference type="Pfam" id="PF13499">
    <property type="entry name" value="EF-hand_7"/>
    <property type="match status" value="1"/>
</dbReference>
<name>A0A1R2BCG9_9CILI</name>
<feature type="binding site" evidence="16 18">
    <location>
        <position position="70"/>
    </location>
    <ligand>
        <name>ATP</name>
        <dbReference type="ChEBI" id="CHEBI:30616"/>
    </ligand>
</feature>
<keyword evidence="7" id="KW-0677">Repeat</keyword>
<evidence type="ECO:0000256" key="16">
    <source>
        <dbReference type="PIRSR" id="PIRSR630616-2"/>
    </source>
</evidence>
<keyword evidence="11 16" id="KW-0067">ATP-binding</keyword>
<evidence type="ECO:0000256" key="1">
    <source>
        <dbReference type="ARBA" id="ARBA00001946"/>
    </source>
</evidence>
<comment type="cofactor">
    <cofactor evidence="1">
        <name>Mg(2+)</name>
        <dbReference type="ChEBI" id="CHEBI:18420"/>
    </cofactor>
</comment>
<keyword evidence="9" id="KW-0418">Kinase</keyword>
<comment type="subunit">
    <text evidence="2">Monomer.</text>
</comment>
<evidence type="ECO:0000256" key="15">
    <source>
        <dbReference type="PIRSR" id="PIRSR630616-1"/>
    </source>
</evidence>
<feature type="domain" description="EF-hand" evidence="21">
    <location>
        <begin position="341"/>
        <end position="376"/>
    </location>
</feature>
<dbReference type="SUPFAM" id="SSF47473">
    <property type="entry name" value="EF-hand"/>
    <property type="match status" value="1"/>
</dbReference>
<dbReference type="PROSITE" id="PS00018">
    <property type="entry name" value="EF_HAND_1"/>
    <property type="match status" value="2"/>
</dbReference>
<dbReference type="CDD" id="cd05117">
    <property type="entry name" value="STKc_CAMK"/>
    <property type="match status" value="1"/>
</dbReference>
<evidence type="ECO:0000256" key="5">
    <source>
        <dbReference type="ARBA" id="ARBA00022679"/>
    </source>
</evidence>
<evidence type="ECO:0000256" key="3">
    <source>
        <dbReference type="ARBA" id="ARBA00012513"/>
    </source>
</evidence>
<keyword evidence="4 19" id="KW-0723">Serine/threonine-protein kinase</keyword>
<dbReference type="SUPFAM" id="SSF56112">
    <property type="entry name" value="Protein kinase-like (PK-like)"/>
    <property type="match status" value="1"/>
</dbReference>
<comment type="catalytic activity">
    <reaction evidence="13">
        <text>L-threonyl-[protein] + ATP = O-phospho-L-threonyl-[protein] + ADP + H(+)</text>
        <dbReference type="Rhea" id="RHEA:46608"/>
        <dbReference type="Rhea" id="RHEA-COMP:11060"/>
        <dbReference type="Rhea" id="RHEA-COMP:11605"/>
        <dbReference type="ChEBI" id="CHEBI:15378"/>
        <dbReference type="ChEBI" id="CHEBI:30013"/>
        <dbReference type="ChEBI" id="CHEBI:30616"/>
        <dbReference type="ChEBI" id="CHEBI:61977"/>
        <dbReference type="ChEBI" id="CHEBI:456216"/>
        <dbReference type="EC" id="2.7.11.1"/>
    </reaction>
</comment>
<dbReference type="InterPro" id="IPR018247">
    <property type="entry name" value="EF_Hand_1_Ca_BS"/>
</dbReference>
<evidence type="ECO:0000256" key="10">
    <source>
        <dbReference type="ARBA" id="ARBA00022837"/>
    </source>
</evidence>
<feature type="active site" description="Proton acceptor" evidence="15">
    <location>
        <position position="165"/>
    </location>
</feature>
<dbReference type="Gene3D" id="3.30.200.20">
    <property type="entry name" value="Phosphorylase Kinase, domain 1"/>
    <property type="match status" value="1"/>
</dbReference>
<accession>A0A1R2BCG9</accession>
<dbReference type="PROSITE" id="PS00108">
    <property type="entry name" value="PROTEIN_KINASE_ST"/>
    <property type="match status" value="1"/>
</dbReference>
<dbReference type="EMBL" id="MPUH01000757">
    <property type="protein sequence ID" value="OMJ74350.1"/>
    <property type="molecule type" value="Genomic_DNA"/>
</dbReference>
<feature type="domain" description="EF-hand" evidence="21">
    <location>
        <begin position="414"/>
        <end position="449"/>
    </location>
</feature>
<evidence type="ECO:0000256" key="18">
    <source>
        <dbReference type="PROSITE-ProRule" id="PRU10141"/>
    </source>
</evidence>
<dbReference type="CDD" id="cd00051">
    <property type="entry name" value="EFh"/>
    <property type="match status" value="2"/>
</dbReference>
<comment type="caution">
    <text evidence="22">The sequence shown here is derived from an EMBL/GenBank/DDBJ whole genome shotgun (WGS) entry which is preliminary data.</text>
</comment>
<evidence type="ECO:0000256" key="17">
    <source>
        <dbReference type="PIRSR" id="PIRSR630616-3"/>
    </source>
</evidence>
<feature type="binding site" evidence="16">
    <location>
        <position position="185"/>
    </location>
    <ligand>
        <name>ATP</name>
        <dbReference type="ChEBI" id="CHEBI:30616"/>
    </ligand>
</feature>
<keyword evidence="6" id="KW-0479">Metal-binding</keyword>
<dbReference type="PROSITE" id="PS50011">
    <property type="entry name" value="PROTEIN_KINASE_DOM"/>
    <property type="match status" value="1"/>
</dbReference>
<evidence type="ECO:0000256" key="2">
    <source>
        <dbReference type="ARBA" id="ARBA00011245"/>
    </source>
</evidence>
<evidence type="ECO:0000256" key="6">
    <source>
        <dbReference type="ARBA" id="ARBA00022723"/>
    </source>
</evidence>
<dbReference type="InterPro" id="IPR008271">
    <property type="entry name" value="Ser/Thr_kinase_AS"/>
</dbReference>
<dbReference type="InterPro" id="IPR002048">
    <property type="entry name" value="EF_hand_dom"/>
</dbReference>
<evidence type="ECO:0000256" key="4">
    <source>
        <dbReference type="ARBA" id="ARBA00022527"/>
    </source>
</evidence>
<organism evidence="22 23">
    <name type="scientific">Stentor coeruleus</name>
    <dbReference type="NCBI Taxonomy" id="5963"/>
    <lineage>
        <taxon>Eukaryota</taxon>
        <taxon>Sar</taxon>
        <taxon>Alveolata</taxon>
        <taxon>Ciliophora</taxon>
        <taxon>Postciliodesmatophora</taxon>
        <taxon>Heterotrichea</taxon>
        <taxon>Heterotrichida</taxon>
        <taxon>Stentoridae</taxon>
        <taxon>Stentor</taxon>
    </lineage>
</organism>
<comment type="catalytic activity">
    <reaction evidence="14">
        <text>L-seryl-[protein] + ATP = O-phospho-L-seryl-[protein] + ADP + H(+)</text>
        <dbReference type="Rhea" id="RHEA:17989"/>
        <dbReference type="Rhea" id="RHEA-COMP:9863"/>
        <dbReference type="Rhea" id="RHEA-COMP:11604"/>
        <dbReference type="ChEBI" id="CHEBI:15378"/>
        <dbReference type="ChEBI" id="CHEBI:29999"/>
        <dbReference type="ChEBI" id="CHEBI:30616"/>
        <dbReference type="ChEBI" id="CHEBI:83421"/>
        <dbReference type="ChEBI" id="CHEBI:456216"/>
        <dbReference type="EC" id="2.7.11.1"/>
    </reaction>
</comment>
<gene>
    <name evidence="22" type="ORF">SteCoe_26739</name>
</gene>
<dbReference type="FunFam" id="1.10.510.10:FF:000571">
    <property type="entry name" value="Maternal embryonic leucine zipper kinase"/>
    <property type="match status" value="1"/>
</dbReference>
<keyword evidence="5" id="KW-0808">Transferase</keyword>
<evidence type="ECO:0000256" key="14">
    <source>
        <dbReference type="ARBA" id="ARBA00048679"/>
    </source>
</evidence>
<evidence type="ECO:0000256" key="7">
    <source>
        <dbReference type="ARBA" id="ARBA00022737"/>
    </source>
</evidence>